<dbReference type="InterPro" id="IPR027443">
    <property type="entry name" value="IPNS-like_sf"/>
</dbReference>
<dbReference type="InterPro" id="IPR044861">
    <property type="entry name" value="IPNS-like_FE2OG_OXY"/>
</dbReference>
<evidence type="ECO:0000259" key="4">
    <source>
        <dbReference type="Pfam" id="PF14226"/>
    </source>
</evidence>
<organism evidence="5 6">
    <name type="scientific">Centaurea solstitialis</name>
    <name type="common">yellow star-thistle</name>
    <dbReference type="NCBI Taxonomy" id="347529"/>
    <lineage>
        <taxon>Eukaryota</taxon>
        <taxon>Viridiplantae</taxon>
        <taxon>Streptophyta</taxon>
        <taxon>Embryophyta</taxon>
        <taxon>Tracheophyta</taxon>
        <taxon>Spermatophyta</taxon>
        <taxon>Magnoliopsida</taxon>
        <taxon>eudicotyledons</taxon>
        <taxon>Gunneridae</taxon>
        <taxon>Pentapetalae</taxon>
        <taxon>asterids</taxon>
        <taxon>campanulids</taxon>
        <taxon>Asterales</taxon>
        <taxon>Asteraceae</taxon>
        <taxon>Carduoideae</taxon>
        <taxon>Cardueae</taxon>
        <taxon>Centaureinae</taxon>
        <taxon>Centaurea</taxon>
    </lineage>
</organism>
<evidence type="ECO:0000256" key="2">
    <source>
        <dbReference type="ARBA" id="ARBA00023004"/>
    </source>
</evidence>
<evidence type="ECO:0000313" key="5">
    <source>
        <dbReference type="EMBL" id="KAJ9541063.1"/>
    </source>
</evidence>
<dbReference type="SUPFAM" id="SSF51197">
    <property type="entry name" value="Clavaminate synthase-like"/>
    <property type="match status" value="1"/>
</dbReference>
<gene>
    <name evidence="5" type="ORF">OSB04_027569</name>
</gene>
<reference evidence="5" key="1">
    <citation type="submission" date="2023-03" db="EMBL/GenBank/DDBJ databases">
        <title>Chromosome-scale reference genome and RAD-based genetic map of yellow starthistle (Centaurea solstitialis) reveal putative structural variation and QTLs associated with invader traits.</title>
        <authorList>
            <person name="Reatini B."/>
            <person name="Cang F.A."/>
            <person name="Jiang Q."/>
            <person name="Mckibben M.T.W."/>
            <person name="Barker M.S."/>
            <person name="Rieseberg L.H."/>
            <person name="Dlugosch K.M."/>
        </authorList>
    </citation>
    <scope>NUCLEOTIDE SEQUENCE</scope>
    <source>
        <strain evidence="5">CAN-66</strain>
        <tissue evidence="5">Leaf</tissue>
    </source>
</reference>
<dbReference type="GO" id="GO:0046872">
    <property type="term" value="F:metal ion binding"/>
    <property type="evidence" value="ECO:0007669"/>
    <property type="project" value="UniProtKB-KW"/>
</dbReference>
<dbReference type="InterPro" id="IPR026992">
    <property type="entry name" value="DIOX_N"/>
</dbReference>
<comment type="caution">
    <text evidence="5">The sequence shown here is derived from an EMBL/GenBank/DDBJ whole genome shotgun (WGS) entry which is preliminary data.</text>
</comment>
<dbReference type="PANTHER" id="PTHR47990">
    <property type="entry name" value="2-OXOGLUTARATE (2OG) AND FE(II)-DEPENDENT OXYGENASE SUPERFAMILY PROTEIN-RELATED"/>
    <property type="match status" value="1"/>
</dbReference>
<keyword evidence="1" id="KW-0479">Metal-binding</keyword>
<proteinExistence type="predicted"/>
<dbReference type="Pfam" id="PF14226">
    <property type="entry name" value="DIOX_N"/>
    <property type="match status" value="1"/>
</dbReference>
<evidence type="ECO:0000256" key="1">
    <source>
        <dbReference type="ARBA" id="ARBA00022723"/>
    </source>
</evidence>
<keyword evidence="2" id="KW-0408">Iron</keyword>
<evidence type="ECO:0000313" key="6">
    <source>
        <dbReference type="Proteomes" id="UP001172457"/>
    </source>
</evidence>
<sequence length="246" mass="27785">MASLLPGIPVINMDDLKLGTKSWISTSQKVTHALEEYGCFMAVYESVSKELRNEVLDSLKFLFNLPKEAKIKNTSDKPFHGYMGPIPIRPLYESMGIDHPTSLDDVQNFSNLMWPSRNYHFSKAMHSYASLVSKLEDIVRQMVFQSYGVEKYHESFNKAVTYHLKVMKYSAPKVDETNLGAAVHTDKSFITILGQINLVNGLQVEIKDGNWVDVEILPSSFVVLATDPLMVMLVHSLLIDSKKVLL</sequence>
<keyword evidence="6" id="KW-1185">Reference proteome</keyword>
<dbReference type="Pfam" id="PF03171">
    <property type="entry name" value="2OG-FeII_Oxy"/>
    <property type="match status" value="1"/>
</dbReference>
<accession>A0AA38SEW0</accession>
<dbReference type="Gene3D" id="2.60.120.330">
    <property type="entry name" value="B-lactam Antibiotic, Isopenicillin N Synthase, Chain"/>
    <property type="match status" value="1"/>
</dbReference>
<dbReference type="AlphaFoldDB" id="A0AA38SEW0"/>
<protein>
    <recommendedName>
        <fullName evidence="7">2-oxoglutarate-dependent dioxygenase</fullName>
    </recommendedName>
</protein>
<evidence type="ECO:0008006" key="7">
    <source>
        <dbReference type="Google" id="ProtNLM"/>
    </source>
</evidence>
<dbReference type="EMBL" id="JARYMX010000007">
    <property type="protein sequence ID" value="KAJ9541063.1"/>
    <property type="molecule type" value="Genomic_DNA"/>
</dbReference>
<feature type="domain" description="Non-haem dioxygenase N-terminal" evidence="4">
    <location>
        <begin position="8"/>
        <end position="84"/>
    </location>
</feature>
<name>A0AA38SEW0_9ASTR</name>
<evidence type="ECO:0000259" key="3">
    <source>
        <dbReference type="Pfam" id="PF03171"/>
    </source>
</evidence>
<feature type="domain" description="Isopenicillin N synthase-like Fe(2+) 2OG dioxygenase" evidence="3">
    <location>
        <begin position="165"/>
        <end position="232"/>
    </location>
</feature>
<dbReference type="InterPro" id="IPR050231">
    <property type="entry name" value="Iron_ascorbate_oxido_reductase"/>
</dbReference>
<dbReference type="Proteomes" id="UP001172457">
    <property type="component" value="Chromosome 7"/>
</dbReference>